<accession>A0ABQ5B025</accession>
<feature type="region of interest" description="Disordered" evidence="1">
    <location>
        <begin position="889"/>
        <end position="908"/>
    </location>
</feature>
<evidence type="ECO:0000259" key="2">
    <source>
        <dbReference type="Pfam" id="PF07727"/>
    </source>
</evidence>
<dbReference type="SUPFAM" id="SSF56672">
    <property type="entry name" value="DNA/RNA polymerases"/>
    <property type="match status" value="1"/>
</dbReference>
<feature type="compositionally biased region" description="Polar residues" evidence="1">
    <location>
        <begin position="1020"/>
        <end position="1029"/>
    </location>
</feature>
<dbReference type="Pfam" id="PF13976">
    <property type="entry name" value="gag_pre-integrs"/>
    <property type="match status" value="1"/>
</dbReference>
<dbReference type="InterPro" id="IPR057670">
    <property type="entry name" value="SH3_retrovirus"/>
</dbReference>
<comment type="caution">
    <text evidence="5">The sequence shown here is derived from an EMBL/GenBank/DDBJ whole genome shotgun (WGS) entry which is preliminary data.</text>
</comment>
<sequence length="1356" mass="152949">MTPRAVLMKTGLKPLNTDRPGHSQKEDQGYVDSGCSRHMTGNMSYLSDFKEFNGGYELQFNLFSVSQMCEKKNSVLFTDTACFVLSPDFKLPDESQVLLKVPRKNNMYSVDMKNIVPKESLTCLVEKAALDESMLWHRRLSHINFNTINKLVKDNLVRGLPAKHFEMIKLVFLALRESNTKPLQNGVAERRSRTLIEAARTKLADSKLPTTFWAEAVNIACYVQNRVIKVNPHNKTPYELFRGRTPALSFMRPFGCYVTILNSLDHLGKFDGKSDDGFFVGYSLTSKAFRVYNIRTRKVEENLNIRFLENKPTITGAGPKWLFDIDSLTKSMNYVLVVADGSMFDSSSKNSCDDEPQPSSNAEKKDDEGVKMDMSNLTTSYQVPITPNTRIHKDHSLDHVIGDIQSSVQTRGMIKNTNEHGFISAVYEWKIHEDLHTYLFSCFLSQEEPKLIAKALSKRAIGTKWIFRNKKDERGIVTRNKARLVAQGYTQEEGIDYDEVFAPVARIEAIRLFLAYASFMGFMVYQMDVKSAFLYGTIEEEVYVCQPPGFEDPDYPDKVYKVVKALYGLHQAPRAWYGTLAKYLLDNGFQRGKIDQTLFIKKQKGDILLVQVYVDDIIFGSTNKELCTEFEKLMHDKFQMSSMGELNFFLGLQVKQREDGIFISQDKYVAEILRKFGFTDVRTASTPMDTEKPLLKDSDGDDVDVHLYRSMIGSLMYLTSSRPDIMFAVCACARFQVTPKVSHSHAVKRIFRYLKGQPKLGLWYPRNSPFDLVAYSDSDYARASLDRKSTTRGCQFLGCRLISWKCKKQIVVATSSTEAEYVAAASCCGQVLWIQNQMLDYGYNFMHTMINIDNNREANNVNMQSRMNGRTCNIKQKCVMNQTPRILKRGRDTKIPQSSGPPRKVGDEAIHKELGDRMERAATTASSLEAEQDSEITATIDGRVKTVTKASIRRHLKLEDSDGISTLPNTEIFEQLALMGTYIAPTLTHKLFSNMRRASKGFTEVDILLFPTMLVQGPNLQGQGSTVQSDSHHTTTNGPSTSPPSMQTTYIAEEAATMPYDSPLPRVHSLGSDEGSMTLHELTVLCTTLSKKVKCLESDLKQTKLTYGTAFTKLIMKVKRLEKEVKLNKARRRAKIVVSDNKDAEKDTSKQGRSMIEDINQDAGISLVSAHGEAHSQGSQPEDQLGMFSATKILADVARVHTYSRRRRIVSTGSGGISTAEELVSTVGASMPVSTAGMDQGSIPLPSSSKDKEVAQRLQEEIDASKRQRMAQVHQAAQGFTDAEWDDILARVAADEDLVQQLQASEKYSEEYLPMKLMELVNQRKKFFAQQRAKAKRNKPMNPAQQKAYMSTYIKN</sequence>
<evidence type="ECO:0000259" key="3">
    <source>
        <dbReference type="Pfam" id="PF13976"/>
    </source>
</evidence>
<gene>
    <name evidence="5" type="ORF">Tco_0842733</name>
</gene>
<dbReference type="Pfam" id="PF25597">
    <property type="entry name" value="SH3_retrovirus"/>
    <property type="match status" value="1"/>
</dbReference>
<reference evidence="5" key="1">
    <citation type="journal article" date="2022" name="Int. J. Mol. Sci.">
        <title>Draft Genome of Tanacetum Coccineum: Genomic Comparison of Closely Related Tanacetum-Family Plants.</title>
        <authorList>
            <person name="Yamashiro T."/>
            <person name="Shiraishi A."/>
            <person name="Nakayama K."/>
            <person name="Satake H."/>
        </authorList>
    </citation>
    <scope>NUCLEOTIDE SEQUENCE</scope>
</reference>
<dbReference type="Pfam" id="PF07727">
    <property type="entry name" value="RVT_2"/>
    <property type="match status" value="1"/>
</dbReference>
<feature type="domain" description="Reverse transcriptase Ty1/copia-type" evidence="2">
    <location>
        <begin position="452"/>
        <end position="688"/>
    </location>
</feature>
<proteinExistence type="predicted"/>
<organism evidence="5 6">
    <name type="scientific">Tanacetum coccineum</name>
    <dbReference type="NCBI Taxonomy" id="301880"/>
    <lineage>
        <taxon>Eukaryota</taxon>
        <taxon>Viridiplantae</taxon>
        <taxon>Streptophyta</taxon>
        <taxon>Embryophyta</taxon>
        <taxon>Tracheophyta</taxon>
        <taxon>Spermatophyta</taxon>
        <taxon>Magnoliopsida</taxon>
        <taxon>eudicotyledons</taxon>
        <taxon>Gunneridae</taxon>
        <taxon>Pentapetalae</taxon>
        <taxon>asterids</taxon>
        <taxon>campanulids</taxon>
        <taxon>Asterales</taxon>
        <taxon>Asteraceae</taxon>
        <taxon>Asteroideae</taxon>
        <taxon>Anthemideae</taxon>
        <taxon>Anthemidinae</taxon>
        <taxon>Tanacetum</taxon>
    </lineage>
</organism>
<feature type="compositionally biased region" description="Basic and acidic residues" evidence="1">
    <location>
        <begin position="19"/>
        <end position="28"/>
    </location>
</feature>
<dbReference type="PANTHER" id="PTHR11439">
    <property type="entry name" value="GAG-POL-RELATED RETROTRANSPOSON"/>
    <property type="match status" value="1"/>
</dbReference>
<dbReference type="PANTHER" id="PTHR11439:SF495">
    <property type="entry name" value="REVERSE TRANSCRIPTASE, RNA-DEPENDENT DNA POLYMERASE-RELATED"/>
    <property type="match status" value="1"/>
</dbReference>
<keyword evidence="6" id="KW-1185">Reference proteome</keyword>
<feature type="region of interest" description="Disordered" evidence="1">
    <location>
        <begin position="1020"/>
        <end position="1046"/>
    </location>
</feature>
<evidence type="ECO:0000313" key="6">
    <source>
        <dbReference type="Proteomes" id="UP001151760"/>
    </source>
</evidence>
<evidence type="ECO:0000256" key="1">
    <source>
        <dbReference type="SAM" id="MobiDB-lite"/>
    </source>
</evidence>
<reference evidence="5" key="2">
    <citation type="submission" date="2022-01" db="EMBL/GenBank/DDBJ databases">
        <authorList>
            <person name="Yamashiro T."/>
            <person name="Shiraishi A."/>
            <person name="Satake H."/>
            <person name="Nakayama K."/>
        </authorList>
    </citation>
    <scope>NUCLEOTIDE SEQUENCE</scope>
</reference>
<dbReference type="InterPro" id="IPR036397">
    <property type="entry name" value="RNaseH_sf"/>
</dbReference>
<feature type="compositionally biased region" description="Low complexity" evidence="1">
    <location>
        <begin position="1034"/>
        <end position="1045"/>
    </location>
</feature>
<dbReference type="InterPro" id="IPR025724">
    <property type="entry name" value="GAG-pre-integrase_dom"/>
</dbReference>
<name>A0ABQ5B025_9ASTR</name>
<dbReference type="SUPFAM" id="SSF53098">
    <property type="entry name" value="Ribonuclease H-like"/>
    <property type="match status" value="1"/>
</dbReference>
<dbReference type="Gene3D" id="3.30.420.10">
    <property type="entry name" value="Ribonuclease H-like superfamily/Ribonuclease H"/>
    <property type="match status" value="1"/>
</dbReference>
<evidence type="ECO:0000313" key="5">
    <source>
        <dbReference type="EMBL" id="GJT08271.1"/>
    </source>
</evidence>
<dbReference type="InterPro" id="IPR013103">
    <property type="entry name" value="RVT_2"/>
</dbReference>
<feature type="region of interest" description="Disordered" evidence="1">
    <location>
        <begin position="347"/>
        <end position="370"/>
    </location>
</feature>
<dbReference type="InterPro" id="IPR012337">
    <property type="entry name" value="RNaseH-like_sf"/>
</dbReference>
<dbReference type="InterPro" id="IPR043502">
    <property type="entry name" value="DNA/RNA_pol_sf"/>
</dbReference>
<protein>
    <submittedName>
        <fullName evidence="5">Retrovirus-related pol polyprotein from transposon TNT 1-94</fullName>
    </submittedName>
</protein>
<feature type="domain" description="Retroviral polymerase SH3-like" evidence="4">
    <location>
        <begin position="256"/>
        <end position="311"/>
    </location>
</feature>
<evidence type="ECO:0000259" key="4">
    <source>
        <dbReference type="Pfam" id="PF25597"/>
    </source>
</evidence>
<dbReference type="EMBL" id="BQNB010012816">
    <property type="protein sequence ID" value="GJT08271.1"/>
    <property type="molecule type" value="Genomic_DNA"/>
</dbReference>
<feature type="region of interest" description="Disordered" evidence="1">
    <location>
        <begin position="9"/>
        <end position="29"/>
    </location>
</feature>
<feature type="domain" description="GAG-pre-integrase" evidence="3">
    <location>
        <begin position="106"/>
        <end position="164"/>
    </location>
</feature>
<dbReference type="Proteomes" id="UP001151760">
    <property type="component" value="Unassembled WGS sequence"/>
</dbReference>
<dbReference type="CDD" id="cd09272">
    <property type="entry name" value="RNase_HI_RT_Ty1"/>
    <property type="match status" value="1"/>
</dbReference>